<proteinExistence type="predicted"/>
<gene>
    <name evidence="2" type="primary">Hypp1769</name>
    <name evidence="2" type="ORF">BLAG_LOCUS15073</name>
</gene>
<dbReference type="EMBL" id="OV696688">
    <property type="protein sequence ID" value="CAH1257006.1"/>
    <property type="molecule type" value="Genomic_DNA"/>
</dbReference>
<organism evidence="2 3">
    <name type="scientific">Branchiostoma lanceolatum</name>
    <name type="common">Common lancelet</name>
    <name type="synonym">Amphioxus lanceolatum</name>
    <dbReference type="NCBI Taxonomy" id="7740"/>
    <lineage>
        <taxon>Eukaryota</taxon>
        <taxon>Metazoa</taxon>
        <taxon>Chordata</taxon>
        <taxon>Cephalochordata</taxon>
        <taxon>Leptocardii</taxon>
        <taxon>Amphioxiformes</taxon>
        <taxon>Branchiostomatidae</taxon>
        <taxon>Branchiostoma</taxon>
    </lineage>
</organism>
<protein>
    <submittedName>
        <fullName evidence="2">Hypp1769 protein</fullName>
    </submittedName>
</protein>
<evidence type="ECO:0000256" key="1">
    <source>
        <dbReference type="SAM" id="MobiDB-lite"/>
    </source>
</evidence>
<keyword evidence="3" id="KW-1185">Reference proteome</keyword>
<accession>A0A8J9ZKA8</accession>
<name>A0A8J9ZKA8_BRALA</name>
<sequence>MILFASSRCNSPEGGTVTAVRVGEIVGTAAEDFSWRRGRDFAEWILGVSRPDSRRKTRTTTVSTPGRAGRPPWTSWETIRPYRPS</sequence>
<dbReference type="AlphaFoldDB" id="A0A8J9ZKA8"/>
<feature type="region of interest" description="Disordered" evidence="1">
    <location>
        <begin position="52"/>
        <end position="85"/>
    </location>
</feature>
<evidence type="ECO:0000313" key="3">
    <source>
        <dbReference type="Proteomes" id="UP000838412"/>
    </source>
</evidence>
<dbReference type="Proteomes" id="UP000838412">
    <property type="component" value="Chromosome 3"/>
</dbReference>
<reference evidence="2" key="1">
    <citation type="submission" date="2022-01" db="EMBL/GenBank/DDBJ databases">
        <authorList>
            <person name="Braso-Vives M."/>
        </authorList>
    </citation>
    <scope>NUCLEOTIDE SEQUENCE</scope>
</reference>
<evidence type="ECO:0000313" key="2">
    <source>
        <dbReference type="EMBL" id="CAH1257006.1"/>
    </source>
</evidence>